<dbReference type="AlphaFoldDB" id="A0A6A4WXI9"/>
<evidence type="ECO:0000256" key="1">
    <source>
        <dbReference type="ARBA" id="ARBA00023054"/>
    </source>
</evidence>
<dbReference type="OrthoDB" id="5984396at2759"/>
<dbReference type="PANTHER" id="PTHR46292:SF1">
    <property type="entry name" value="COILED-COIL DOMAIN-CONTAINING PROTEIN 102A"/>
    <property type="match status" value="1"/>
</dbReference>
<dbReference type="EMBL" id="VIIS01000227">
    <property type="protein sequence ID" value="KAF0311595.1"/>
    <property type="molecule type" value="Genomic_DNA"/>
</dbReference>
<dbReference type="SUPFAM" id="SSF57997">
    <property type="entry name" value="Tropomyosin"/>
    <property type="match status" value="1"/>
</dbReference>
<feature type="coiled-coil region" evidence="2">
    <location>
        <begin position="92"/>
        <end position="140"/>
    </location>
</feature>
<keyword evidence="1 2" id="KW-0175">Coiled coil</keyword>
<feature type="region of interest" description="Disordered" evidence="3">
    <location>
        <begin position="1"/>
        <end position="52"/>
    </location>
</feature>
<reference evidence="4 5" key="1">
    <citation type="submission" date="2019-07" db="EMBL/GenBank/DDBJ databases">
        <title>Draft genome assembly of a fouling barnacle, Amphibalanus amphitrite (Darwin, 1854): The first reference genome for Thecostraca.</title>
        <authorList>
            <person name="Kim W."/>
        </authorList>
    </citation>
    <scope>NUCLEOTIDE SEQUENCE [LARGE SCALE GENOMIC DNA]</scope>
    <source>
        <strain evidence="4">SNU_AA5</strain>
        <tissue evidence="4">Soma without cirri and trophi</tissue>
    </source>
</reference>
<evidence type="ECO:0000256" key="3">
    <source>
        <dbReference type="SAM" id="MobiDB-lite"/>
    </source>
</evidence>
<sequence>MPHTSAPRPHSTGSPGHSHAHSHGHFAAARQSAISECSPRHSHHEWQAKEELRTQELEEAKARASQMEKTMRWWSDCTANWREKWSKVRAERNKAREELRSVRLRLETALKETAAVKRDRHEIEAENESLAAELGQLKRLLSQRCECGGPLAVGAPPDPLTERAAAAFGLPEFRVSEAERGAIPKQRPRPVVEPESVSAAAVVPPGMVVGAPVVTPTPVAVQTPVPAVSPAVSPAAPASPTSPVATVETASVRQRDATDKALQLERDEKAALQRTVESLRQDVSDLRSRLDDVRLSRQETLKQLMELRAQHENQLTSMQLDLRDETSSREVRDLQLAELRSELERLQAENAAEWERRERLETDKISVERDNKKLRAHIADLEERLEKRSRQLSQTAETENKQLQSEVFEKSRELSELKHAHSKLKKVLQEKTTELSHAMRRAEQFEAEVRRLRGRVDELKRELGTVEDEVDSSTTNQRRLVRTNEELQEQVESLSVQLQHLQARARAGSSAMPSIKDKILVDGETDDEELGEL</sequence>
<comment type="caution">
    <text evidence="4">The sequence shown here is derived from an EMBL/GenBank/DDBJ whole genome shotgun (WGS) entry which is preliminary data.</text>
</comment>
<dbReference type="Gene3D" id="1.10.287.1490">
    <property type="match status" value="1"/>
</dbReference>
<organism evidence="4 5">
    <name type="scientific">Amphibalanus amphitrite</name>
    <name type="common">Striped barnacle</name>
    <name type="synonym">Balanus amphitrite</name>
    <dbReference type="NCBI Taxonomy" id="1232801"/>
    <lineage>
        <taxon>Eukaryota</taxon>
        <taxon>Metazoa</taxon>
        <taxon>Ecdysozoa</taxon>
        <taxon>Arthropoda</taxon>
        <taxon>Crustacea</taxon>
        <taxon>Multicrustacea</taxon>
        <taxon>Cirripedia</taxon>
        <taxon>Thoracica</taxon>
        <taxon>Thoracicalcarea</taxon>
        <taxon>Balanomorpha</taxon>
        <taxon>Balanoidea</taxon>
        <taxon>Balanidae</taxon>
        <taxon>Amphibalaninae</taxon>
        <taxon>Amphibalanus</taxon>
    </lineage>
</organism>
<accession>A0A6A4WXI9</accession>
<name>A0A6A4WXI9_AMPAM</name>
<protein>
    <submittedName>
        <fullName evidence="4">Coiled-coil domain-containing protein 102A</fullName>
    </submittedName>
</protein>
<dbReference type="PANTHER" id="PTHR46292">
    <property type="entry name" value="COILED-COIL DOMAIN-CONTAINING PROTEIN 102A"/>
    <property type="match status" value="1"/>
</dbReference>
<gene>
    <name evidence="4" type="primary">Ccdc102a</name>
    <name evidence="4" type="ORF">FJT64_017599</name>
</gene>
<feature type="region of interest" description="Disordered" evidence="3">
    <location>
        <begin position="502"/>
        <end position="533"/>
    </location>
</feature>
<dbReference type="Proteomes" id="UP000440578">
    <property type="component" value="Unassembled WGS sequence"/>
</dbReference>
<proteinExistence type="predicted"/>
<evidence type="ECO:0000313" key="4">
    <source>
        <dbReference type="EMBL" id="KAF0311595.1"/>
    </source>
</evidence>
<keyword evidence="5" id="KW-1185">Reference proteome</keyword>
<evidence type="ECO:0000256" key="2">
    <source>
        <dbReference type="SAM" id="Coils"/>
    </source>
</evidence>
<evidence type="ECO:0000313" key="5">
    <source>
        <dbReference type="Proteomes" id="UP000440578"/>
    </source>
</evidence>
<feature type="compositionally biased region" description="Acidic residues" evidence="3">
    <location>
        <begin position="523"/>
        <end position="533"/>
    </location>
</feature>